<dbReference type="PROSITE" id="PS50923">
    <property type="entry name" value="SUSHI"/>
    <property type="match status" value="3"/>
</dbReference>
<dbReference type="InterPro" id="IPR035976">
    <property type="entry name" value="Sushi/SCR/CCP_sf"/>
</dbReference>
<evidence type="ECO:0000256" key="6">
    <source>
        <dbReference type="SAM" id="Phobius"/>
    </source>
</evidence>
<feature type="compositionally biased region" description="Polar residues" evidence="5">
    <location>
        <begin position="590"/>
        <end position="606"/>
    </location>
</feature>
<accession>A0ABY7FD78</accession>
<feature type="transmembrane region" description="Helical" evidence="6">
    <location>
        <begin position="654"/>
        <end position="671"/>
    </location>
</feature>
<dbReference type="Pfam" id="PF00084">
    <property type="entry name" value="Sushi"/>
    <property type="match status" value="3"/>
</dbReference>
<feature type="region of interest" description="Disordered" evidence="5">
    <location>
        <begin position="499"/>
        <end position="521"/>
    </location>
</feature>
<feature type="disulfide bond" evidence="4">
    <location>
        <begin position="105"/>
        <end position="148"/>
    </location>
</feature>
<evidence type="ECO:0000256" key="2">
    <source>
        <dbReference type="ARBA" id="ARBA00022737"/>
    </source>
</evidence>
<dbReference type="SMART" id="SM00032">
    <property type="entry name" value="CCP"/>
    <property type="match status" value="3"/>
</dbReference>
<dbReference type="Proteomes" id="UP001164746">
    <property type="component" value="Chromosome 11"/>
</dbReference>
<feature type="domain" description="Sushi" evidence="7">
    <location>
        <begin position="162"/>
        <end position="220"/>
    </location>
</feature>
<keyword evidence="4" id="KW-0768">Sushi</keyword>
<dbReference type="SUPFAM" id="SSF57535">
    <property type="entry name" value="Complement control module/SCR domain"/>
    <property type="match status" value="3"/>
</dbReference>
<keyword evidence="1" id="KW-0732">Signal</keyword>
<gene>
    <name evidence="8" type="ORF">MAR_001973</name>
</gene>
<sequence length="672" mass="73082">MLELEGVLVAGDSNVYRLRDSSSDRSGNVNISFLAVSVLLTPKLKAVTVGKKTIRKKQHCKKAKRCVKKDSPRKQAPEANFEDMENRQVNLNPPKKGITYVLCDCGSLSVVENSSNNATVQDTYPVDYTVRYKCNVGHEPDGTVVIVCGGGGWLGKLRCREVYCPALNPPDNGRILDSPSYKVGSYITFECREGYELKGNSKLLCRTDLQFDSSPPVCKVKMCPEFGIVENGRTFQENAGGIENDYGSVIKVTCNSGYILHGTSHMMCQADGTWSNRPTCKGISCPPFKGMDSNCIDKFLLYSTLYYMTCSDAPNTRVAGTTEDEPNVCQDNGSWQFQEFACYCSCNMTSYDSNIMKIDNPVQEYLSHGEMLQWSCNHGCTKSTTDDLRCQDGVIAMPQCDCTFTTNMTTSVRKDGHFTLSTKSRPFSTDMTPDGKTNGNTTISPIPHFLTTGTTPDGKMDGNTTISLKPHPLTSDMTSDGNMKGNITTSLRLHQFTSEMTPDGKINGNTTTSLRPHPFTGDMTPDGKMDGNTTISPIPHPLTTGTTPDGKMDGNTTISLKPHPLTSDMTSDGNMKGNITTSLRSHQFTSEMTPNGKINGNTTTSLRPHPFTGDMTSDGKINGNTTTSPISHPFTSDMTPGGKINGNSPMSPRPVAFLVWAIVLIGVGVIGV</sequence>
<evidence type="ECO:0000256" key="1">
    <source>
        <dbReference type="ARBA" id="ARBA00022729"/>
    </source>
</evidence>
<reference evidence="8" key="1">
    <citation type="submission" date="2022-11" db="EMBL/GenBank/DDBJ databases">
        <title>Centuries of genome instability and evolution in soft-shell clam transmissible cancer (bioRxiv).</title>
        <authorList>
            <person name="Hart S.F.M."/>
            <person name="Yonemitsu M.A."/>
            <person name="Giersch R.M."/>
            <person name="Beal B.F."/>
            <person name="Arriagada G."/>
            <person name="Davis B.W."/>
            <person name="Ostrander E.A."/>
            <person name="Goff S.P."/>
            <person name="Metzger M.J."/>
        </authorList>
    </citation>
    <scope>NUCLEOTIDE SEQUENCE</scope>
    <source>
        <strain evidence="8">MELC-2E11</strain>
        <tissue evidence="8">Siphon/mantle</tissue>
    </source>
</reference>
<organism evidence="8 9">
    <name type="scientific">Mya arenaria</name>
    <name type="common">Soft-shell clam</name>
    <dbReference type="NCBI Taxonomy" id="6604"/>
    <lineage>
        <taxon>Eukaryota</taxon>
        <taxon>Metazoa</taxon>
        <taxon>Spiralia</taxon>
        <taxon>Lophotrochozoa</taxon>
        <taxon>Mollusca</taxon>
        <taxon>Bivalvia</taxon>
        <taxon>Autobranchia</taxon>
        <taxon>Heteroconchia</taxon>
        <taxon>Euheterodonta</taxon>
        <taxon>Imparidentia</taxon>
        <taxon>Neoheterodontei</taxon>
        <taxon>Myida</taxon>
        <taxon>Myoidea</taxon>
        <taxon>Myidae</taxon>
        <taxon>Mya</taxon>
    </lineage>
</organism>
<keyword evidence="6" id="KW-1133">Transmembrane helix</keyword>
<keyword evidence="6" id="KW-0472">Membrane</keyword>
<feature type="compositionally biased region" description="Polar residues" evidence="5">
    <location>
        <begin position="423"/>
        <end position="444"/>
    </location>
</feature>
<evidence type="ECO:0000313" key="8">
    <source>
        <dbReference type="EMBL" id="WAR20135.1"/>
    </source>
</evidence>
<feature type="domain" description="Sushi" evidence="7">
    <location>
        <begin position="221"/>
        <end position="282"/>
    </location>
</feature>
<keyword evidence="9" id="KW-1185">Reference proteome</keyword>
<dbReference type="InterPro" id="IPR051277">
    <property type="entry name" value="SEZ6_CSMD_C4BPB_Regulators"/>
</dbReference>
<dbReference type="PANTHER" id="PTHR45656:SF4">
    <property type="entry name" value="PROTEIN CBR-CLEC-78"/>
    <property type="match status" value="1"/>
</dbReference>
<proteinExistence type="predicted"/>
<dbReference type="PANTHER" id="PTHR45656">
    <property type="entry name" value="PROTEIN CBR-CLEC-78"/>
    <property type="match status" value="1"/>
</dbReference>
<evidence type="ECO:0000256" key="4">
    <source>
        <dbReference type="PROSITE-ProRule" id="PRU00302"/>
    </source>
</evidence>
<comment type="caution">
    <text evidence="4">Lacks conserved residue(s) required for the propagation of feature annotation.</text>
</comment>
<feature type="disulfide bond" evidence="4">
    <location>
        <begin position="191"/>
        <end position="218"/>
    </location>
</feature>
<feature type="region of interest" description="Disordered" evidence="5">
    <location>
        <begin position="590"/>
        <end position="621"/>
    </location>
</feature>
<keyword evidence="6" id="KW-0812">Transmembrane</keyword>
<evidence type="ECO:0000256" key="3">
    <source>
        <dbReference type="ARBA" id="ARBA00023157"/>
    </source>
</evidence>
<evidence type="ECO:0000259" key="7">
    <source>
        <dbReference type="PROSITE" id="PS50923"/>
    </source>
</evidence>
<feature type="region of interest" description="Disordered" evidence="5">
    <location>
        <begin position="423"/>
        <end position="458"/>
    </location>
</feature>
<feature type="domain" description="Sushi" evidence="7">
    <location>
        <begin position="103"/>
        <end position="161"/>
    </location>
</feature>
<dbReference type="EMBL" id="CP111022">
    <property type="protein sequence ID" value="WAR20135.1"/>
    <property type="molecule type" value="Genomic_DNA"/>
</dbReference>
<dbReference type="InterPro" id="IPR000436">
    <property type="entry name" value="Sushi_SCR_CCP_dom"/>
</dbReference>
<protein>
    <submittedName>
        <fullName evidence="8">CSMD3-like protein</fullName>
    </submittedName>
</protein>
<evidence type="ECO:0000313" key="9">
    <source>
        <dbReference type="Proteomes" id="UP001164746"/>
    </source>
</evidence>
<keyword evidence="3 4" id="KW-1015">Disulfide bond</keyword>
<dbReference type="Gene3D" id="2.10.70.10">
    <property type="entry name" value="Complement Module, domain 1"/>
    <property type="match status" value="4"/>
</dbReference>
<dbReference type="CDD" id="cd00033">
    <property type="entry name" value="CCP"/>
    <property type="match status" value="3"/>
</dbReference>
<evidence type="ECO:0000256" key="5">
    <source>
        <dbReference type="SAM" id="MobiDB-lite"/>
    </source>
</evidence>
<name>A0ABY7FD78_MYAAR</name>
<keyword evidence="2" id="KW-0677">Repeat</keyword>